<proteinExistence type="predicted"/>
<organism evidence="2 3">
    <name type="scientific">Myodes glareolus</name>
    <name type="common">Bank vole</name>
    <name type="synonym">Clethrionomys glareolus</name>
    <dbReference type="NCBI Taxonomy" id="447135"/>
    <lineage>
        <taxon>Eukaryota</taxon>
        <taxon>Metazoa</taxon>
        <taxon>Chordata</taxon>
        <taxon>Craniata</taxon>
        <taxon>Vertebrata</taxon>
        <taxon>Euteleostomi</taxon>
        <taxon>Mammalia</taxon>
        <taxon>Eutheria</taxon>
        <taxon>Euarchontoglires</taxon>
        <taxon>Glires</taxon>
        <taxon>Rodentia</taxon>
        <taxon>Myomorpha</taxon>
        <taxon>Muroidea</taxon>
        <taxon>Cricetidae</taxon>
        <taxon>Arvicolinae</taxon>
        <taxon>Myodes</taxon>
    </lineage>
</organism>
<evidence type="ECO:0000256" key="1">
    <source>
        <dbReference type="SAM" id="MobiDB-lite"/>
    </source>
</evidence>
<protein>
    <submittedName>
        <fullName evidence="2">Uncharacterized protein</fullName>
    </submittedName>
</protein>
<sequence>MHKVRRPSKLPALLLIDPESRTTGPEDLGRKGCKLIATEPPDAKPDLITKLERRAAPWIKDPHGLQSGRSRSLGESRLIKF</sequence>
<feature type="region of interest" description="Disordered" evidence="1">
    <location>
        <begin position="59"/>
        <end position="81"/>
    </location>
</feature>
<name>A0AAW0H811_MYOGA</name>
<dbReference type="EMBL" id="JBBHLL010000819">
    <property type="protein sequence ID" value="KAK7797513.1"/>
    <property type="molecule type" value="Genomic_DNA"/>
</dbReference>
<reference evidence="2 3" key="1">
    <citation type="journal article" date="2023" name="bioRxiv">
        <title>Conserved and derived expression patterns and positive selection on dental genes reveal complex evolutionary context of ever-growing rodent molars.</title>
        <authorList>
            <person name="Calamari Z.T."/>
            <person name="Song A."/>
            <person name="Cohen E."/>
            <person name="Akter M."/>
            <person name="Roy R.D."/>
            <person name="Hallikas O."/>
            <person name="Christensen M.M."/>
            <person name="Li P."/>
            <person name="Marangoni P."/>
            <person name="Jernvall J."/>
            <person name="Klein O.D."/>
        </authorList>
    </citation>
    <scope>NUCLEOTIDE SEQUENCE [LARGE SCALE GENOMIC DNA]</scope>
    <source>
        <strain evidence="2">V071</strain>
    </source>
</reference>
<feature type="region of interest" description="Disordered" evidence="1">
    <location>
        <begin position="19"/>
        <end position="42"/>
    </location>
</feature>
<dbReference type="Proteomes" id="UP001488838">
    <property type="component" value="Unassembled WGS sequence"/>
</dbReference>
<comment type="caution">
    <text evidence="2">The sequence shown here is derived from an EMBL/GenBank/DDBJ whole genome shotgun (WGS) entry which is preliminary data.</text>
</comment>
<gene>
    <name evidence="2" type="ORF">U0070_023921</name>
</gene>
<dbReference type="AlphaFoldDB" id="A0AAW0H811"/>
<evidence type="ECO:0000313" key="2">
    <source>
        <dbReference type="EMBL" id="KAK7797513.1"/>
    </source>
</evidence>
<accession>A0AAW0H811</accession>
<keyword evidence="3" id="KW-1185">Reference proteome</keyword>
<feature type="compositionally biased region" description="Basic and acidic residues" evidence="1">
    <location>
        <begin position="72"/>
        <end position="81"/>
    </location>
</feature>
<evidence type="ECO:0000313" key="3">
    <source>
        <dbReference type="Proteomes" id="UP001488838"/>
    </source>
</evidence>